<evidence type="ECO:0000313" key="2">
    <source>
        <dbReference type="Proteomes" id="UP001163823"/>
    </source>
</evidence>
<gene>
    <name evidence="1" type="ORF">O6P43_003705</name>
</gene>
<dbReference type="PANTHER" id="PTHR31694">
    <property type="entry name" value="DESICCATION-LIKE PROTEIN"/>
    <property type="match status" value="1"/>
</dbReference>
<dbReference type="KEGG" id="qsa:O6P43_003705"/>
<dbReference type="AlphaFoldDB" id="A0AAD7QFF2"/>
<dbReference type="Proteomes" id="UP001163823">
    <property type="component" value="Chromosome 2"/>
</dbReference>
<dbReference type="EMBL" id="JARAOO010000002">
    <property type="protein sequence ID" value="KAJ7980428.1"/>
    <property type="molecule type" value="Genomic_DNA"/>
</dbReference>
<reference evidence="1" key="1">
    <citation type="journal article" date="2023" name="Science">
        <title>Elucidation of the pathway for biosynthesis of saponin adjuvants from the soapbark tree.</title>
        <authorList>
            <person name="Reed J."/>
            <person name="Orme A."/>
            <person name="El-Demerdash A."/>
            <person name="Owen C."/>
            <person name="Martin L.B.B."/>
            <person name="Misra R.C."/>
            <person name="Kikuchi S."/>
            <person name="Rejzek M."/>
            <person name="Martin A.C."/>
            <person name="Harkess A."/>
            <person name="Leebens-Mack J."/>
            <person name="Louveau T."/>
            <person name="Stephenson M.J."/>
            <person name="Osbourn A."/>
        </authorList>
    </citation>
    <scope>NUCLEOTIDE SEQUENCE</scope>
    <source>
        <strain evidence="1">S10</strain>
    </source>
</reference>
<proteinExistence type="predicted"/>
<evidence type="ECO:0000313" key="1">
    <source>
        <dbReference type="EMBL" id="KAJ7980428.1"/>
    </source>
</evidence>
<accession>A0AAD7QFF2</accession>
<dbReference type="PANTHER" id="PTHR31694:SF12">
    <property type="entry name" value="DESICCATION-LIKE PROTEIN"/>
    <property type="match status" value="1"/>
</dbReference>
<dbReference type="Pfam" id="PF13668">
    <property type="entry name" value="Ferritin_2"/>
    <property type="match status" value="1"/>
</dbReference>
<organism evidence="1 2">
    <name type="scientific">Quillaja saponaria</name>
    <name type="common">Soap bark tree</name>
    <dbReference type="NCBI Taxonomy" id="32244"/>
    <lineage>
        <taxon>Eukaryota</taxon>
        <taxon>Viridiplantae</taxon>
        <taxon>Streptophyta</taxon>
        <taxon>Embryophyta</taxon>
        <taxon>Tracheophyta</taxon>
        <taxon>Spermatophyta</taxon>
        <taxon>Magnoliopsida</taxon>
        <taxon>eudicotyledons</taxon>
        <taxon>Gunneridae</taxon>
        <taxon>Pentapetalae</taxon>
        <taxon>rosids</taxon>
        <taxon>fabids</taxon>
        <taxon>Fabales</taxon>
        <taxon>Quillajaceae</taxon>
        <taxon>Quillaja</taxon>
    </lineage>
</organism>
<name>A0AAD7QFF2_QUISA</name>
<dbReference type="InterPro" id="IPR052965">
    <property type="entry name" value="Pigment-catalase-like"/>
</dbReference>
<protein>
    <submittedName>
        <fullName evidence="1">Desiccation-related protein PCC13-62-like</fullName>
    </submittedName>
</protein>
<comment type="caution">
    <text evidence="1">The sequence shown here is derived from an EMBL/GenBank/DDBJ whole genome shotgun (WGS) entry which is preliminary data.</text>
</comment>
<sequence>MKLYNATVVVVFLIVFLLLPKYDSFSLPQSDEDLLEFPLNLEYLEAEFFLYGALGHGLDVVAPALASGGPPPIGARLANLDVYTRDVTLQFALQEVGHLRAIKSTVKGFPRPLLDLSSASFAKVIDSAFGRPLTTPF</sequence>
<keyword evidence="2" id="KW-1185">Reference proteome</keyword>